<evidence type="ECO:0000313" key="2">
    <source>
        <dbReference type="Proteomes" id="UP000004407"/>
    </source>
</evidence>
<organism evidence="1 2">
    <name type="scientific">Leyella stercorea DSM 18206</name>
    <dbReference type="NCBI Taxonomy" id="1002367"/>
    <lineage>
        <taxon>Bacteria</taxon>
        <taxon>Pseudomonadati</taxon>
        <taxon>Bacteroidota</taxon>
        <taxon>Bacteroidia</taxon>
        <taxon>Bacteroidales</taxon>
        <taxon>Prevotellaceae</taxon>
        <taxon>Leyella</taxon>
    </lineage>
</organism>
<gene>
    <name evidence="1" type="ORF">HMPREF0673_02018</name>
</gene>
<accession>G6AZF4</accession>
<protein>
    <submittedName>
        <fullName evidence="1">Uncharacterized protein</fullName>
    </submittedName>
</protein>
<dbReference type="HOGENOM" id="CLU_2772502_0_0_10"/>
<reference evidence="1 2" key="1">
    <citation type="submission" date="2011-08" db="EMBL/GenBank/DDBJ databases">
        <authorList>
            <person name="Weinstock G."/>
            <person name="Sodergren E."/>
            <person name="Clifton S."/>
            <person name="Fulton L."/>
            <person name="Fulton B."/>
            <person name="Courtney L."/>
            <person name="Fronick C."/>
            <person name="Harrison M."/>
            <person name="Strong C."/>
            <person name="Farmer C."/>
            <person name="Delahaunty K."/>
            <person name="Markovic C."/>
            <person name="Hall O."/>
            <person name="Minx P."/>
            <person name="Tomlinson C."/>
            <person name="Mitreva M."/>
            <person name="Hou S."/>
            <person name="Chen J."/>
            <person name="Wollam A."/>
            <person name="Pepin K.H."/>
            <person name="Johnson M."/>
            <person name="Bhonagiri V."/>
            <person name="Zhang X."/>
            <person name="Suruliraj S."/>
            <person name="Warren W."/>
            <person name="Chinwalla A."/>
            <person name="Mardis E.R."/>
            <person name="Wilson R.K."/>
        </authorList>
    </citation>
    <scope>NUCLEOTIDE SEQUENCE [LARGE SCALE GENOMIC DNA]</scope>
    <source>
        <strain evidence="1 2">DSM 18206</strain>
    </source>
</reference>
<comment type="caution">
    <text evidence="1">The sequence shown here is derived from an EMBL/GenBank/DDBJ whole genome shotgun (WGS) entry which is preliminary data.</text>
</comment>
<dbReference type="Proteomes" id="UP000004407">
    <property type="component" value="Unassembled WGS sequence"/>
</dbReference>
<name>G6AZF4_9BACT</name>
<dbReference type="EMBL" id="AFZZ01000172">
    <property type="protein sequence ID" value="EHJ38536.1"/>
    <property type="molecule type" value="Genomic_DNA"/>
</dbReference>
<dbReference type="AlphaFoldDB" id="G6AZF4"/>
<sequence>MCCLNNKTRSDSENARPLYYVGNEDSLACLTQRMYYSETKPTAFCHSKGLLAWMKEGDYSNRLEIIPGI</sequence>
<evidence type="ECO:0000313" key="1">
    <source>
        <dbReference type="EMBL" id="EHJ38536.1"/>
    </source>
</evidence>
<proteinExistence type="predicted"/>